<evidence type="ECO:0000313" key="1">
    <source>
        <dbReference type="EMBL" id="CAG7619401.1"/>
    </source>
</evidence>
<name>A0ABN7TBP6_9BACL</name>
<sequence>MTEHEELLLRLDIERKEYVKEYIRIECRGNVIDLVGFSRAFEEYIQQRPLKKDGYRSISLKSFRDFLTLRITLKKVKFV</sequence>
<dbReference type="EMBL" id="CAJVCE010000001">
    <property type="protein sequence ID" value="CAG7619401.1"/>
    <property type="molecule type" value="Genomic_DNA"/>
</dbReference>
<protein>
    <recommendedName>
        <fullName evidence="3">Core-binding (CB) domain-containing protein</fullName>
    </recommendedName>
</protein>
<organism evidence="1 2">
    <name type="scientific">Paenibacillus allorhizosphaerae</name>
    <dbReference type="NCBI Taxonomy" id="2849866"/>
    <lineage>
        <taxon>Bacteria</taxon>
        <taxon>Bacillati</taxon>
        <taxon>Bacillota</taxon>
        <taxon>Bacilli</taxon>
        <taxon>Bacillales</taxon>
        <taxon>Paenibacillaceae</taxon>
        <taxon>Paenibacillus</taxon>
    </lineage>
</organism>
<keyword evidence="2" id="KW-1185">Reference proteome</keyword>
<reference evidence="1 2" key="1">
    <citation type="submission" date="2021-06" db="EMBL/GenBank/DDBJ databases">
        <authorList>
            <person name="Criscuolo A."/>
        </authorList>
    </citation>
    <scope>NUCLEOTIDE SEQUENCE [LARGE SCALE GENOMIC DNA]</scope>
    <source>
        <strain evidence="2">CIP 111802</strain>
    </source>
</reference>
<accession>A0ABN7TBP6</accession>
<gene>
    <name evidence="1" type="ORF">PAECIP111802_00615</name>
</gene>
<proteinExistence type="predicted"/>
<evidence type="ECO:0000313" key="2">
    <source>
        <dbReference type="Proteomes" id="UP000730618"/>
    </source>
</evidence>
<comment type="caution">
    <text evidence="1">The sequence shown here is derived from an EMBL/GenBank/DDBJ whole genome shotgun (WGS) entry which is preliminary data.</text>
</comment>
<dbReference type="Proteomes" id="UP000730618">
    <property type="component" value="Unassembled WGS sequence"/>
</dbReference>
<evidence type="ECO:0008006" key="3">
    <source>
        <dbReference type="Google" id="ProtNLM"/>
    </source>
</evidence>